<dbReference type="SMART" id="SM00642">
    <property type="entry name" value="Aamy"/>
    <property type="match status" value="1"/>
</dbReference>
<dbReference type="SUPFAM" id="SSF51445">
    <property type="entry name" value="(Trans)glycosidases"/>
    <property type="match status" value="2"/>
</dbReference>
<dbReference type="Pfam" id="PF00128">
    <property type="entry name" value="Alpha-amylase"/>
    <property type="match status" value="3"/>
</dbReference>
<dbReference type="SUPFAM" id="SSF81296">
    <property type="entry name" value="E set domains"/>
    <property type="match status" value="2"/>
</dbReference>
<evidence type="ECO:0000256" key="8">
    <source>
        <dbReference type="ARBA" id="ARBA00029618"/>
    </source>
</evidence>
<evidence type="ECO:0000256" key="5">
    <source>
        <dbReference type="ARBA" id="ARBA00023295"/>
    </source>
</evidence>
<proteinExistence type="inferred from homology"/>
<accession>A0A921B600</accession>
<dbReference type="PANTHER" id="PTHR43002">
    <property type="entry name" value="GLYCOGEN DEBRANCHING ENZYME"/>
    <property type="match status" value="1"/>
</dbReference>
<dbReference type="EMBL" id="DYYI01000030">
    <property type="protein sequence ID" value="HJE19350.1"/>
    <property type="molecule type" value="Genomic_DNA"/>
</dbReference>
<keyword evidence="11" id="KW-1133">Transmembrane helix</keyword>
<dbReference type="NCBIfam" id="TIGR02102">
    <property type="entry name" value="pullulan_Gpos"/>
    <property type="match status" value="1"/>
</dbReference>
<dbReference type="CDD" id="cd10315">
    <property type="entry name" value="CBM41_pullulanase"/>
    <property type="match status" value="3"/>
</dbReference>
<dbReference type="InterPro" id="IPR013783">
    <property type="entry name" value="Ig-like_fold"/>
</dbReference>
<evidence type="ECO:0000256" key="11">
    <source>
        <dbReference type="SAM" id="Phobius"/>
    </source>
</evidence>
<protein>
    <recommendedName>
        <fullName evidence="7">pullulanase</fullName>
        <ecNumber evidence="7">3.2.1.41</ecNumber>
    </recommendedName>
    <alternativeName>
        <fullName evidence="8">Alpha-dextrin endo-1,6-alpha-glucosidase</fullName>
    </alternativeName>
    <alternativeName>
        <fullName evidence="9">Pullulan 6-glucanohydrolase</fullName>
    </alternativeName>
</protein>
<dbReference type="InterPro" id="IPR040806">
    <property type="entry name" value="SpuA_C"/>
</dbReference>
<dbReference type="Pfam" id="PF18033">
    <property type="entry name" value="SpuA_C"/>
    <property type="match status" value="1"/>
</dbReference>
<comment type="catalytic activity">
    <reaction evidence="6">
        <text>Hydrolysis of (1-&gt;6)-alpha-D-glucosidic linkages in pullulan, amylopectin and glycogen, and in the alpha- and beta-limit dextrins of amylopectin and glycogen.</text>
        <dbReference type="EC" id="3.2.1.41"/>
    </reaction>
</comment>
<dbReference type="GO" id="GO:0030246">
    <property type="term" value="F:carbohydrate binding"/>
    <property type="evidence" value="ECO:0007669"/>
    <property type="project" value="InterPro"/>
</dbReference>
<evidence type="ECO:0000313" key="14">
    <source>
        <dbReference type="Proteomes" id="UP000763505"/>
    </source>
</evidence>
<dbReference type="InterPro" id="IPR006047">
    <property type="entry name" value="GH13_cat_dom"/>
</dbReference>
<evidence type="ECO:0000256" key="10">
    <source>
        <dbReference type="SAM" id="MobiDB-lite"/>
    </source>
</evidence>
<dbReference type="InterPro" id="IPR032640">
    <property type="entry name" value="AMPK1_CBM"/>
</dbReference>
<dbReference type="InterPro" id="IPR013784">
    <property type="entry name" value="Carb-bd-like_fold"/>
</dbReference>
<dbReference type="InterPro" id="IPR011838">
    <property type="entry name" value="Pullulan_Gpos"/>
</dbReference>
<evidence type="ECO:0000256" key="1">
    <source>
        <dbReference type="ARBA" id="ARBA00008061"/>
    </source>
</evidence>
<dbReference type="Pfam" id="PF03714">
    <property type="entry name" value="PUD"/>
    <property type="match status" value="4"/>
</dbReference>
<dbReference type="CDD" id="cd11341">
    <property type="entry name" value="AmyAc_Pullulanase_LD-like"/>
    <property type="match status" value="1"/>
</dbReference>
<dbReference type="InterPro" id="IPR005323">
    <property type="entry name" value="CBM41_pullulanase"/>
</dbReference>
<dbReference type="EC" id="3.2.1.41" evidence="7"/>
<feature type="domain" description="Glycosyl hydrolase family 13 catalytic" evidence="12">
    <location>
        <begin position="1648"/>
        <end position="2031"/>
    </location>
</feature>
<evidence type="ECO:0000256" key="4">
    <source>
        <dbReference type="ARBA" id="ARBA00022837"/>
    </source>
</evidence>
<keyword evidence="11" id="KW-0812">Transmembrane</keyword>
<evidence type="ECO:0000256" key="7">
    <source>
        <dbReference type="ARBA" id="ARBA00024062"/>
    </source>
</evidence>
<gene>
    <name evidence="13" type="ORF">K8V35_03235</name>
</gene>
<evidence type="ECO:0000256" key="9">
    <source>
        <dbReference type="ARBA" id="ARBA00031076"/>
    </source>
</evidence>
<dbReference type="Gene3D" id="3.20.20.80">
    <property type="entry name" value="Glycosidases"/>
    <property type="match status" value="2"/>
</dbReference>
<dbReference type="Gene3D" id="2.60.40.1220">
    <property type="match status" value="1"/>
</dbReference>
<reference evidence="13" key="1">
    <citation type="journal article" date="2021" name="PeerJ">
        <title>Extensive microbial diversity within the chicken gut microbiome revealed by metagenomics and culture.</title>
        <authorList>
            <person name="Gilroy R."/>
            <person name="Ravi A."/>
            <person name="Getino M."/>
            <person name="Pursley I."/>
            <person name="Horton D.L."/>
            <person name="Alikhan N.F."/>
            <person name="Baker D."/>
            <person name="Gharbi K."/>
            <person name="Hall N."/>
            <person name="Watson M."/>
            <person name="Adriaenssens E.M."/>
            <person name="Foster-Nyarko E."/>
            <person name="Jarju S."/>
            <person name="Secka A."/>
            <person name="Antonio M."/>
            <person name="Oren A."/>
            <person name="Chaudhuri R.R."/>
            <person name="La Ragione R."/>
            <person name="Hildebrand F."/>
            <person name="Pallen M.J."/>
        </authorList>
    </citation>
    <scope>NUCLEOTIDE SEQUENCE</scope>
    <source>
        <strain evidence="13">6019</strain>
    </source>
</reference>
<evidence type="ECO:0000256" key="6">
    <source>
        <dbReference type="ARBA" id="ARBA00023965"/>
    </source>
</evidence>
<evidence type="ECO:0000256" key="2">
    <source>
        <dbReference type="ARBA" id="ARBA00022729"/>
    </source>
</evidence>
<reference evidence="13" key="2">
    <citation type="submission" date="2021-09" db="EMBL/GenBank/DDBJ databases">
        <authorList>
            <person name="Gilroy R."/>
        </authorList>
    </citation>
    <scope>NUCLEOTIDE SEQUENCE</scope>
    <source>
        <strain evidence="13">6019</strain>
    </source>
</reference>
<dbReference type="InterPro" id="IPR004193">
    <property type="entry name" value="Glyco_hydro_13_N"/>
</dbReference>
<feature type="transmembrane region" description="Helical" evidence="11">
    <location>
        <begin position="9"/>
        <end position="27"/>
    </location>
</feature>
<sequence>MKNKIRRKSYLSIGTLVAIFSVIFLLFTQKETMAQEDEIEEGFFRVHFETLLSDDIEDLGLWLWHDVAAPSDNWPTGALPFTDAVETDYGYYMDFELAEDPQRIGLLINSLSGDGQTEDMEFDLATPDMNEAWITSDWELLTYEPITDENTIRVNYLREDGDYENWALWTWGDVAEPTEDWPNGAHDLDPSGDNGAFFDLEIAEDASVIQFLFVNKETEEQSEDLSFDDLTQSQIFLRDGDSQVYTNPDFSSEVGVTRAELISETEIEIEFHSTENLDEETVLELIELHNADGEAYDLSDSTVTIDHDNNTVLLTGEFDTESGAYTLIIDEQERLVQMGWRLKDSNYAYDGDLGLHFDDDGVPSLKVWSPSATQVNVILYDKDNQEEIVRDDIEMTQEALGVWEVVLDEETTGLSDVMGYFYHFEIEREGETVLALDPYARSMAAWDNGNPDNYVGKAAIVNPSEIGPELDYATIDGFEKREDAIIYEVHVRDFTSDVDIDDELESQFGTFSAFVERLDYIEDLGVTHIQLLPVMSYFFADEFNNDERMTEYASTNTNYNWGYDPHSYFSLTGMYSENPEDPAKRIEEFKNLIDEIHSRDMGVILDVVYNHNASLHLFEDLEPNYYHFMDADGTPRTSFGGGRLGTTHEMSRRILVDSITYWVDEYKVDGFRFDMMGDHDSESIQKAYDEASELNPNILMIGEGWVTYAGDAGDDVIPADQQWMDQTSAVGSFSDEIRNELKSGFGSEGQPMFLTGGRRSIETIYNNLVANPGNFNADEPGDVVPYIAAHDNLTLHDVIAQSIKKDPKDHAQEIHERIRIGNLMVLTAQGTPFIHAGQEYGRTKQFKHPDFSEPVDEADVPYKSTFMTDEDGNPFEYPYFIHDSYDSSDIINRFEWAKATDEEAYPINTLTRAYTKGLIELRRSTDAFSKGTMEEVNDSVSLIDVPEIEDEDLAIVYRADSSDGDTFYVLINTDEVEREFTLPVDLTGGDVIVDRESAGTEAIAEPVGVTIDADKVILEPLTAVIVRVSDDADDELVGDDGADDAVNEDATEEDASEDTSVNSPVINEDGTVTFNFQGDANTTSVGVPGSFNEWDESAFMMEEGEDSVWSYTVELEPGVYEYKLFHNNEWTNDPLNDVELENTNNELIVPGLCVEGATEVEAGTEITFNTIYVEHEGEESEVDVEYAISEAFDGVELDGNTLTIPEDAEAESTIEIVVTSDVAETTHTVVVLDELYQYTINYSRSDDTQMDWDMWIFGEGMAGDAHSFTEETEDGYAQATVSFPIDEITMITRPGDWSQQEMDRVISIPEGETEVEVWINALDPTVYYENDSIEEVESRVVQLTYVREDQDYEDWNVWVWNTGAQDDEILFDEVTDEGAVANIEIGQNTTEIGFKIRLGDWEAEDAYNEDRMIEIDPNEQITKVTVYEGVGEFEQAPSISGPDIVNGNVTFFYRDPALYLADELDTIERVEVQLVGDGVEESYEMTYDETNNYFVYTVVGVESGDYEYSFLVTQDGETTEVEDPYAEGNFSFQEVDVSIETSVTPEAISYQEHAVVSIDASSSDDAEFSRGFIDLTEVGGPERVEFDVELMAHSIAVAEETSVGEKVLPVTLVDEFGNHHTSEVSVEIVEREVSDGADFDWDEARIYFMLTDRFSDGDESNNDPNDVGYDTDHPESYHGGDFQGIIDNLDYLDALGINTIWISPIVDNIDHNQRHGQDESQYGYHGYWAKDFTSIDEHFGDLETFKALIDEAHDRDMKLMVDVVLNHTGYGLKPTDSGDDVPLFPTDEDRAVFEGMIREDIVLGSETMSELDGLPDLVTEDAAVREQIIEWQTDWIESVRTDNGNTIDYFRVDTVKHVDNTTWNAFKNELTLQKPDFKLIGEWFGASVNNTADQLNTGRMDSLLDFNFKSQAQNFISGNIESVEASLVERNEQIDNSAMLGQFLSSHDEDGFLVTAAGDDEGLFKVAAALQITAKGQPVVYYGEEIGMSGVSAGNMDAGEFSENRYDFDWDRVEGDGADMLAHYEKLLNIRADYSVVFSKGDRMFVAGSDEEGYSVFARNWEDEQVLVGLNIGEDLVESSFEVDFEAGTELVDLYNDVSYVVDDDQMVEIEIPGNVDGGTAVLVVQ</sequence>
<evidence type="ECO:0000256" key="3">
    <source>
        <dbReference type="ARBA" id="ARBA00022801"/>
    </source>
</evidence>
<name>A0A921B600_9STAP</name>
<keyword evidence="4" id="KW-0106">Calcium</keyword>
<comment type="similarity">
    <text evidence="1">Belongs to the glycosyl hydrolase 13 family.</text>
</comment>
<dbReference type="Gene3D" id="2.60.40.10">
    <property type="entry name" value="Immunoglobulins"/>
    <property type="match status" value="2"/>
</dbReference>
<feature type="compositionally biased region" description="Acidic residues" evidence="10">
    <location>
        <begin position="1034"/>
        <end position="1057"/>
    </location>
</feature>
<keyword evidence="3 13" id="KW-0378">Hydrolase</keyword>
<keyword evidence="5 13" id="KW-0326">Glycosidase</keyword>
<dbReference type="SUPFAM" id="SSF49452">
    <property type="entry name" value="Starch-binding domain-like"/>
    <property type="match status" value="4"/>
</dbReference>
<dbReference type="GO" id="GO:0005975">
    <property type="term" value="P:carbohydrate metabolic process"/>
    <property type="evidence" value="ECO:0007669"/>
    <property type="project" value="InterPro"/>
</dbReference>
<organism evidence="13 14">
    <name type="scientific">Aliicoccus persicus</name>
    <dbReference type="NCBI Taxonomy" id="930138"/>
    <lineage>
        <taxon>Bacteria</taxon>
        <taxon>Bacillati</taxon>
        <taxon>Bacillota</taxon>
        <taxon>Bacilli</taxon>
        <taxon>Bacillales</taxon>
        <taxon>Staphylococcaceae</taxon>
        <taxon>Aliicoccus</taxon>
    </lineage>
</organism>
<dbReference type="Pfam" id="PF02922">
    <property type="entry name" value="CBM_48"/>
    <property type="match status" value="1"/>
</dbReference>
<dbReference type="InterPro" id="IPR014755">
    <property type="entry name" value="Cu-Rt/internalin_Ig-like"/>
</dbReference>
<keyword evidence="11" id="KW-0472">Membrane</keyword>
<dbReference type="CDD" id="cd02860">
    <property type="entry name" value="E_set_Pullulanase"/>
    <property type="match status" value="1"/>
</dbReference>
<feature type="region of interest" description="Disordered" evidence="10">
    <location>
        <begin position="1034"/>
        <end position="1063"/>
    </location>
</feature>
<dbReference type="InterPro" id="IPR017853">
    <property type="entry name" value="GH"/>
</dbReference>
<dbReference type="InterPro" id="IPR014756">
    <property type="entry name" value="Ig_E-set"/>
</dbReference>
<dbReference type="Gene3D" id="2.60.40.1180">
    <property type="entry name" value="Golgi alpha-mannosidase II"/>
    <property type="match status" value="2"/>
</dbReference>
<dbReference type="Proteomes" id="UP000763505">
    <property type="component" value="Unassembled WGS sequence"/>
</dbReference>
<dbReference type="Pfam" id="PF16561">
    <property type="entry name" value="AMPK1_CBM"/>
    <property type="match status" value="1"/>
</dbReference>
<comment type="caution">
    <text evidence="13">The sequence shown here is derived from an EMBL/GenBank/DDBJ whole genome shotgun (WGS) entry which is preliminary data.</text>
</comment>
<dbReference type="Gene3D" id="2.60.40.1110">
    <property type="match status" value="4"/>
</dbReference>
<evidence type="ECO:0000313" key="13">
    <source>
        <dbReference type="EMBL" id="HJE19350.1"/>
    </source>
</evidence>
<dbReference type="GO" id="GO:0051060">
    <property type="term" value="F:pullulanase activity"/>
    <property type="evidence" value="ECO:0007669"/>
    <property type="project" value="UniProtKB-EC"/>
</dbReference>
<dbReference type="SUPFAM" id="SSF51011">
    <property type="entry name" value="Glycosyl hydrolase domain"/>
    <property type="match status" value="1"/>
</dbReference>
<evidence type="ECO:0000259" key="12">
    <source>
        <dbReference type="SMART" id="SM00642"/>
    </source>
</evidence>
<dbReference type="InterPro" id="IPR013780">
    <property type="entry name" value="Glyco_hydro_b"/>
</dbReference>
<keyword evidence="2" id="KW-0732">Signal</keyword>